<dbReference type="Gene3D" id="3.40.50.620">
    <property type="entry name" value="HUPs"/>
    <property type="match status" value="1"/>
</dbReference>
<dbReference type="RefSeq" id="WP_068665452.1">
    <property type="nucleotide sequence ID" value="NZ_CP015520.1"/>
</dbReference>
<name>A0A172WGW0_9EURY</name>
<dbReference type="KEGG" id="tpie:A7C91_05015"/>
<keyword evidence="2" id="KW-1185">Reference proteome</keyword>
<dbReference type="Proteomes" id="UP000076969">
    <property type="component" value="Chromosome"/>
</dbReference>
<evidence type="ECO:0008006" key="3">
    <source>
        <dbReference type="Google" id="ProtNLM"/>
    </source>
</evidence>
<gene>
    <name evidence="1" type="ORF">A7C91_05015</name>
</gene>
<dbReference type="InterPro" id="IPR014729">
    <property type="entry name" value="Rossmann-like_a/b/a_fold"/>
</dbReference>
<reference evidence="2" key="1">
    <citation type="journal article" date="2016" name="Syst. Appl. Microbiol.">
        <title>Thermococcus piezophilus sp. nov., a novel hyperthermophilic and piezophilic archaeon with a broad pressure range for growth, isolated from a deepest hydrothermal vent at the Mid-Cayman Rise.</title>
        <authorList>
            <person name="Dalmasso C."/>
            <person name="Oger P."/>
            <person name="Selva G."/>
            <person name="Courtine D."/>
            <person name="L'Haridon S."/>
            <person name="Garlaschelli A."/>
            <person name="Roussel E."/>
            <person name="Miyazaki J."/>
            <person name="Reveillaud J."/>
            <person name="Jebbar M."/>
            <person name="Takai K."/>
            <person name="Maignien L."/>
            <person name="Alain K."/>
        </authorList>
    </citation>
    <scope>NUCLEOTIDE SEQUENCE [LARGE SCALE GENOMIC DNA]</scope>
    <source>
        <strain evidence="2">CDGS</strain>
    </source>
</reference>
<sequence length="181" mass="20784">MGVFNKLVTRKFRNIAGDRYDEILKRYREFLLLPDEFVLPEIHLILIPIDRFAHEIPSELYETLEAYSGASVMLVYVSESMAFRMIEQTLGRDEAEKLKAAERELGERVLVEIASSLEDIGLRVTKRHLFGNKSDNVIKLAENFDLLVISRGYGSEITKMSPMSPLVLRIVQHVVKPTIVY</sequence>
<dbReference type="GeneID" id="28495531"/>
<dbReference type="EMBL" id="CP015520">
    <property type="protein sequence ID" value="ANF22599.1"/>
    <property type="molecule type" value="Genomic_DNA"/>
</dbReference>
<dbReference type="SUPFAM" id="SSF52402">
    <property type="entry name" value="Adenine nucleotide alpha hydrolases-like"/>
    <property type="match status" value="1"/>
</dbReference>
<accession>A0A172WGW0</accession>
<dbReference type="OrthoDB" id="105894at2157"/>
<organism evidence="1 2">
    <name type="scientific">Thermococcus piezophilus</name>
    <dbReference type="NCBI Taxonomy" id="1712654"/>
    <lineage>
        <taxon>Archaea</taxon>
        <taxon>Methanobacteriati</taxon>
        <taxon>Methanobacteriota</taxon>
        <taxon>Thermococci</taxon>
        <taxon>Thermococcales</taxon>
        <taxon>Thermococcaceae</taxon>
        <taxon>Thermococcus</taxon>
    </lineage>
</organism>
<protein>
    <recommendedName>
        <fullName evidence="3">UspA domain-containing protein</fullName>
    </recommendedName>
</protein>
<evidence type="ECO:0000313" key="2">
    <source>
        <dbReference type="Proteomes" id="UP000076969"/>
    </source>
</evidence>
<evidence type="ECO:0000313" key="1">
    <source>
        <dbReference type="EMBL" id="ANF22599.1"/>
    </source>
</evidence>
<dbReference type="STRING" id="1712654.A7C91_05015"/>
<proteinExistence type="predicted"/>
<dbReference type="AlphaFoldDB" id="A0A172WGW0"/>